<keyword evidence="3" id="KW-0732">Signal</keyword>
<accession>A0ABW5ZVI7</accession>
<dbReference type="InterPro" id="IPR012640">
    <property type="entry name" value="Membr_lipoprot_lipid_attach_CS"/>
</dbReference>
<evidence type="ECO:0000313" key="4">
    <source>
        <dbReference type="EMBL" id="MFD2917053.1"/>
    </source>
</evidence>
<evidence type="ECO:0000256" key="2">
    <source>
        <dbReference type="ARBA" id="ARBA00017922"/>
    </source>
</evidence>
<dbReference type="Pfam" id="PF03938">
    <property type="entry name" value="OmpH"/>
    <property type="match status" value="1"/>
</dbReference>
<reference evidence="5" key="1">
    <citation type="journal article" date="2019" name="Int. J. Syst. Evol. Microbiol.">
        <title>The Global Catalogue of Microorganisms (GCM) 10K type strain sequencing project: providing services to taxonomists for standard genome sequencing and annotation.</title>
        <authorList>
            <consortium name="The Broad Institute Genomics Platform"/>
            <consortium name="The Broad Institute Genome Sequencing Center for Infectious Disease"/>
            <person name="Wu L."/>
            <person name="Ma J."/>
        </authorList>
    </citation>
    <scope>NUCLEOTIDE SEQUENCE [LARGE SCALE GENOMIC DNA]</scope>
    <source>
        <strain evidence="5">KCTC 32514</strain>
    </source>
</reference>
<name>A0ABW5ZVI7_9FLAO</name>
<dbReference type="Proteomes" id="UP001597548">
    <property type="component" value="Unassembled WGS sequence"/>
</dbReference>
<evidence type="ECO:0000256" key="1">
    <source>
        <dbReference type="ARBA" id="ARBA00009091"/>
    </source>
</evidence>
<comment type="caution">
    <text evidence="4">The sequence shown here is derived from an EMBL/GenBank/DDBJ whole genome shotgun (WGS) entry which is preliminary data.</text>
</comment>
<dbReference type="PANTHER" id="PTHR35089:SF1">
    <property type="entry name" value="CHAPERONE PROTEIN SKP"/>
    <property type="match status" value="1"/>
</dbReference>
<evidence type="ECO:0000313" key="5">
    <source>
        <dbReference type="Proteomes" id="UP001597548"/>
    </source>
</evidence>
<comment type="similarity">
    <text evidence="1">Belongs to the Skp family.</text>
</comment>
<dbReference type="SUPFAM" id="SSF111384">
    <property type="entry name" value="OmpH-like"/>
    <property type="match status" value="1"/>
</dbReference>
<organism evidence="4 5">
    <name type="scientific">Psychroserpens luteus</name>
    <dbReference type="NCBI Taxonomy" id="1434066"/>
    <lineage>
        <taxon>Bacteria</taxon>
        <taxon>Pseudomonadati</taxon>
        <taxon>Bacteroidota</taxon>
        <taxon>Flavobacteriia</taxon>
        <taxon>Flavobacteriales</taxon>
        <taxon>Flavobacteriaceae</taxon>
        <taxon>Psychroserpens</taxon>
    </lineage>
</organism>
<dbReference type="InterPro" id="IPR024930">
    <property type="entry name" value="Skp_dom_sf"/>
</dbReference>
<proteinExistence type="inferred from homology"/>
<gene>
    <name evidence="4" type="ORF">ACFS29_15470</name>
</gene>
<dbReference type="Pfam" id="PF08139">
    <property type="entry name" value="LPAM_1"/>
    <property type="match status" value="1"/>
</dbReference>
<dbReference type="EMBL" id="JBHUOS010000010">
    <property type="protein sequence ID" value="MFD2917053.1"/>
    <property type="molecule type" value="Genomic_DNA"/>
</dbReference>
<dbReference type="RefSeq" id="WP_194506104.1">
    <property type="nucleotide sequence ID" value="NZ_JADILU010000001.1"/>
</dbReference>
<sequence length="173" mass="19805">MKKILGALSIVLVLASCQEQKKMAFVNRTDVINDYQEKIDVEAKFKAREDRFNKRSDSIGKAFQLEYRQFEVAAAKMSPAKQQEQGQAFNQKSQILQQQLQFEQQQLQQAYATEMDSVMTTMKTFVEDYGKKNGYSFIFGTSDVTTTVMYGEDVSNISDVVLKGLNDSYKKEE</sequence>
<dbReference type="PROSITE" id="PS51257">
    <property type="entry name" value="PROKAR_LIPOPROTEIN"/>
    <property type="match status" value="1"/>
</dbReference>
<dbReference type="InterPro" id="IPR005632">
    <property type="entry name" value="Chaperone_Skp"/>
</dbReference>
<dbReference type="PANTHER" id="PTHR35089">
    <property type="entry name" value="CHAPERONE PROTEIN SKP"/>
    <property type="match status" value="1"/>
</dbReference>
<dbReference type="Gene3D" id="3.30.910.20">
    <property type="entry name" value="Skp domain"/>
    <property type="match status" value="1"/>
</dbReference>
<evidence type="ECO:0000256" key="3">
    <source>
        <dbReference type="ARBA" id="ARBA00022729"/>
    </source>
</evidence>
<dbReference type="SMART" id="SM00935">
    <property type="entry name" value="OmpH"/>
    <property type="match status" value="1"/>
</dbReference>
<protein>
    <recommendedName>
        <fullName evidence="2">Type IV secretion system putative lipoprotein virB7</fullName>
    </recommendedName>
</protein>
<keyword evidence="5" id="KW-1185">Reference proteome</keyword>